<dbReference type="GO" id="GO:0016740">
    <property type="term" value="F:transferase activity"/>
    <property type="evidence" value="ECO:0007669"/>
    <property type="project" value="UniProtKB-KW"/>
</dbReference>
<dbReference type="AlphaFoldDB" id="A0A2G5K0V5"/>
<dbReference type="Proteomes" id="UP000231516">
    <property type="component" value="Unassembled WGS sequence"/>
</dbReference>
<proteinExistence type="predicted"/>
<dbReference type="Gene3D" id="3.40.30.10">
    <property type="entry name" value="Glutaredoxin"/>
    <property type="match status" value="1"/>
</dbReference>
<dbReference type="Gene3D" id="1.20.1050.10">
    <property type="match status" value="1"/>
</dbReference>
<sequence length="202" mass="22306">MQLYYADASPYARKVRACAVVLGLVGQIKVVNVAGTPINSGTLPIDINPLGKIPCLVSDSGDAIYDSRVITRYLNSMADGSLYPEGKHKWRVLTLEATGDGIMDAALAMVYEKRVRPAEIVFDDWIEGQWSKITRTIDDIEKRWMNDLAAPITAAHIALGCALGYLDFRLDDRNWRNGHDALAAWFVEFSKTDAMTLTAPKG</sequence>
<dbReference type="InterPro" id="IPR036249">
    <property type="entry name" value="Thioredoxin-like_sf"/>
</dbReference>
<dbReference type="EMBL" id="MDGM01000014">
    <property type="protein sequence ID" value="PIB23167.1"/>
    <property type="molecule type" value="Genomic_DNA"/>
</dbReference>
<dbReference type="SUPFAM" id="SSF52833">
    <property type="entry name" value="Thioredoxin-like"/>
    <property type="match status" value="1"/>
</dbReference>
<keyword evidence="2" id="KW-0808">Transferase</keyword>
<dbReference type="Pfam" id="PF13410">
    <property type="entry name" value="GST_C_2"/>
    <property type="match status" value="1"/>
</dbReference>
<dbReference type="PROSITE" id="PS50404">
    <property type="entry name" value="GST_NTER"/>
    <property type="match status" value="1"/>
</dbReference>
<organism evidence="2 3">
    <name type="scientific">Paramylibacter kogurei</name>
    <dbReference type="NCBI Taxonomy" id="1889778"/>
    <lineage>
        <taxon>Bacteria</taxon>
        <taxon>Pseudomonadati</taxon>
        <taxon>Pseudomonadota</taxon>
        <taxon>Alphaproteobacteria</taxon>
        <taxon>Rhodobacterales</taxon>
        <taxon>Paracoccaceae</taxon>
        <taxon>Paramylibacter</taxon>
    </lineage>
</organism>
<dbReference type="SUPFAM" id="SSF47616">
    <property type="entry name" value="GST C-terminal domain-like"/>
    <property type="match status" value="1"/>
</dbReference>
<evidence type="ECO:0000259" key="1">
    <source>
        <dbReference type="PROSITE" id="PS50404"/>
    </source>
</evidence>
<comment type="caution">
    <text evidence="2">The sequence shown here is derived from an EMBL/GenBank/DDBJ whole genome shotgun (WGS) entry which is preliminary data.</text>
</comment>
<evidence type="ECO:0000313" key="3">
    <source>
        <dbReference type="Proteomes" id="UP000231516"/>
    </source>
</evidence>
<dbReference type="Pfam" id="PF13409">
    <property type="entry name" value="GST_N_2"/>
    <property type="match status" value="1"/>
</dbReference>
<dbReference type="OrthoDB" id="9795329at2"/>
<gene>
    <name evidence="2" type="ORF">BFP76_09110</name>
</gene>
<dbReference type="RefSeq" id="WP_099594450.1">
    <property type="nucleotide sequence ID" value="NZ_MDGM01000014.1"/>
</dbReference>
<protein>
    <submittedName>
        <fullName evidence="2">Glutathione S-transferase</fullName>
    </submittedName>
</protein>
<accession>A0A2G5K0V5</accession>
<dbReference type="CDD" id="cd03205">
    <property type="entry name" value="GST_C_6"/>
    <property type="match status" value="1"/>
</dbReference>
<keyword evidence="3" id="KW-1185">Reference proteome</keyword>
<evidence type="ECO:0000313" key="2">
    <source>
        <dbReference type="EMBL" id="PIB23167.1"/>
    </source>
</evidence>
<name>A0A2G5K0V5_9RHOB</name>
<dbReference type="InterPro" id="IPR004045">
    <property type="entry name" value="Glutathione_S-Trfase_N"/>
</dbReference>
<reference evidence="2 3" key="1">
    <citation type="submission" date="2016-08" db="EMBL/GenBank/DDBJ databases">
        <title>Draft genome of Amylibacter sp. strain 4G11.</title>
        <authorList>
            <person name="Wong S.-K."/>
            <person name="Hamasaki K."/>
            <person name="Yoshizawa S."/>
        </authorList>
    </citation>
    <scope>NUCLEOTIDE SEQUENCE [LARGE SCALE GENOMIC DNA]</scope>
    <source>
        <strain evidence="2 3">4G11</strain>
    </source>
</reference>
<feature type="domain" description="GST N-terminal" evidence="1">
    <location>
        <begin position="1"/>
        <end position="82"/>
    </location>
</feature>
<dbReference type="InterPro" id="IPR036282">
    <property type="entry name" value="Glutathione-S-Trfase_C_sf"/>
</dbReference>